<dbReference type="AlphaFoldDB" id="A0A0A9AEL5"/>
<proteinExistence type="predicted"/>
<feature type="compositionally biased region" description="Basic and acidic residues" evidence="1">
    <location>
        <begin position="39"/>
        <end position="50"/>
    </location>
</feature>
<accession>A0A0A9AEL5</accession>
<evidence type="ECO:0000256" key="1">
    <source>
        <dbReference type="SAM" id="MobiDB-lite"/>
    </source>
</evidence>
<organism evidence="2">
    <name type="scientific">Arundo donax</name>
    <name type="common">Giant reed</name>
    <name type="synonym">Donax arundinaceus</name>
    <dbReference type="NCBI Taxonomy" id="35708"/>
    <lineage>
        <taxon>Eukaryota</taxon>
        <taxon>Viridiplantae</taxon>
        <taxon>Streptophyta</taxon>
        <taxon>Embryophyta</taxon>
        <taxon>Tracheophyta</taxon>
        <taxon>Spermatophyta</taxon>
        <taxon>Magnoliopsida</taxon>
        <taxon>Liliopsida</taxon>
        <taxon>Poales</taxon>
        <taxon>Poaceae</taxon>
        <taxon>PACMAD clade</taxon>
        <taxon>Arundinoideae</taxon>
        <taxon>Arundineae</taxon>
        <taxon>Arundo</taxon>
    </lineage>
</organism>
<reference evidence="2" key="1">
    <citation type="submission" date="2014-09" db="EMBL/GenBank/DDBJ databases">
        <authorList>
            <person name="Magalhaes I.L.F."/>
            <person name="Oliveira U."/>
            <person name="Santos F.R."/>
            <person name="Vidigal T.H.D.A."/>
            <person name="Brescovit A.D."/>
            <person name="Santos A.J."/>
        </authorList>
    </citation>
    <scope>NUCLEOTIDE SEQUENCE</scope>
    <source>
        <tissue evidence="2">Shoot tissue taken approximately 20 cm above the soil surface</tissue>
    </source>
</reference>
<evidence type="ECO:0000313" key="2">
    <source>
        <dbReference type="EMBL" id="JAD45537.1"/>
    </source>
</evidence>
<sequence>MDRRRPPPIARPVRLFAEGRARSRGGRTWRWRSNVEVETERSRGGEELGRGGRGRRVHL</sequence>
<reference evidence="2" key="2">
    <citation type="journal article" date="2015" name="Data Brief">
        <title>Shoot transcriptome of the giant reed, Arundo donax.</title>
        <authorList>
            <person name="Barrero R.A."/>
            <person name="Guerrero F.D."/>
            <person name="Moolhuijzen P."/>
            <person name="Goolsby J.A."/>
            <person name="Tidwell J."/>
            <person name="Bellgard S.E."/>
            <person name="Bellgard M.I."/>
        </authorList>
    </citation>
    <scope>NUCLEOTIDE SEQUENCE</scope>
    <source>
        <tissue evidence="2">Shoot tissue taken approximately 20 cm above the soil surface</tissue>
    </source>
</reference>
<feature type="region of interest" description="Disordered" evidence="1">
    <location>
        <begin position="39"/>
        <end position="59"/>
    </location>
</feature>
<name>A0A0A9AEL5_ARUDO</name>
<dbReference type="EMBL" id="GBRH01252358">
    <property type="protein sequence ID" value="JAD45537.1"/>
    <property type="molecule type" value="Transcribed_RNA"/>
</dbReference>
<protein>
    <submittedName>
        <fullName evidence="2">Uncharacterized protein</fullName>
    </submittedName>
</protein>